<keyword evidence="2" id="KW-1185">Reference proteome</keyword>
<gene>
    <name evidence="1" type="ORF">GCM10023205_39110</name>
</gene>
<evidence type="ECO:0000313" key="2">
    <source>
        <dbReference type="Proteomes" id="UP001500466"/>
    </source>
</evidence>
<dbReference type="Proteomes" id="UP001500466">
    <property type="component" value="Unassembled WGS sequence"/>
</dbReference>
<reference evidence="2" key="1">
    <citation type="journal article" date="2019" name="Int. J. Syst. Evol. Microbiol.">
        <title>The Global Catalogue of Microorganisms (GCM) 10K type strain sequencing project: providing services to taxonomists for standard genome sequencing and annotation.</title>
        <authorList>
            <consortium name="The Broad Institute Genomics Platform"/>
            <consortium name="The Broad Institute Genome Sequencing Center for Infectious Disease"/>
            <person name="Wu L."/>
            <person name="Ma J."/>
        </authorList>
    </citation>
    <scope>NUCLEOTIDE SEQUENCE [LARGE SCALE GENOMIC DNA]</scope>
    <source>
        <strain evidence="2">JCM 17986</strain>
    </source>
</reference>
<evidence type="ECO:0000313" key="1">
    <source>
        <dbReference type="EMBL" id="GAA4969888.1"/>
    </source>
</evidence>
<proteinExistence type="predicted"/>
<comment type="caution">
    <text evidence="1">The sequence shown here is derived from an EMBL/GenBank/DDBJ whole genome shotgun (WGS) entry which is preliminary data.</text>
</comment>
<protein>
    <submittedName>
        <fullName evidence="1">Uncharacterized protein</fullName>
    </submittedName>
</protein>
<sequence length="431" mass="48121">MAKSKHLTGYAWRESPERLAWETKVMARRYHRYRATLAVARTVNRLTPRKNRPSFEVTYWERVRPGRTTYLMPKSETMTADGRTNWLTRAARTLSVDEYLQTIEEYERRKASKAMAAAGTASERERLLDAYERRRHRRVLKSAAPGARRRELARAYLAGEARYRMGPEERRRVLDDFARGKDGLPPQFHLTGVRDNDVRSYLMMDLAWVKGEISSAMHRRFGAARGQGPGAFFGPHYTVFKSRDFPGGELNPGFRRGRVQGDLHWQEHASKKLEKKVIRGSRVLRLRHFGRYLKAEANGAAKNPPDAGYSEFTDPKVLAVAGAFGNTLRHGLALQVPAPRDEPTPRRTLPPRVDIVAAVVGFTPLVPTAVTPRPGPLATVPLHDGAVPQRGRPVAAPAPPCRGCAAPPTPYGPFGPFGQVHGAGLVMGQDA</sequence>
<dbReference type="EMBL" id="BAABHS010000013">
    <property type="protein sequence ID" value="GAA4969888.1"/>
    <property type="molecule type" value="Genomic_DNA"/>
</dbReference>
<name>A0ABP9HG33_9ACTN</name>
<dbReference type="RefSeq" id="WP_345676842.1">
    <property type="nucleotide sequence ID" value="NZ_BAABHS010000013.1"/>
</dbReference>
<organism evidence="1 2">
    <name type="scientific">Yinghuangia aomiensis</name>
    <dbReference type="NCBI Taxonomy" id="676205"/>
    <lineage>
        <taxon>Bacteria</taxon>
        <taxon>Bacillati</taxon>
        <taxon>Actinomycetota</taxon>
        <taxon>Actinomycetes</taxon>
        <taxon>Kitasatosporales</taxon>
        <taxon>Streptomycetaceae</taxon>
        <taxon>Yinghuangia</taxon>
    </lineage>
</organism>
<accession>A0ABP9HG33</accession>